<organism evidence="5 6">
    <name type="scientific">Luteolibacter ambystomatis</name>
    <dbReference type="NCBI Taxonomy" id="2824561"/>
    <lineage>
        <taxon>Bacteria</taxon>
        <taxon>Pseudomonadati</taxon>
        <taxon>Verrucomicrobiota</taxon>
        <taxon>Verrucomicrobiia</taxon>
        <taxon>Verrucomicrobiales</taxon>
        <taxon>Verrucomicrobiaceae</taxon>
        <taxon>Luteolibacter</taxon>
    </lineage>
</organism>
<evidence type="ECO:0000256" key="3">
    <source>
        <dbReference type="ARBA" id="ARBA00023163"/>
    </source>
</evidence>
<dbReference type="Pfam" id="PF02311">
    <property type="entry name" value="AraC_binding"/>
    <property type="match status" value="1"/>
</dbReference>
<dbReference type="AlphaFoldDB" id="A0A975PFT3"/>
<dbReference type="InterPro" id="IPR037923">
    <property type="entry name" value="HTH-like"/>
</dbReference>
<proteinExistence type="predicted"/>
<dbReference type="InterPro" id="IPR050204">
    <property type="entry name" value="AraC_XylS_family_regulators"/>
</dbReference>
<dbReference type="EMBL" id="CP073100">
    <property type="protein sequence ID" value="QUE52075.1"/>
    <property type="molecule type" value="Genomic_DNA"/>
</dbReference>
<dbReference type="Gene3D" id="2.60.120.10">
    <property type="entry name" value="Jelly Rolls"/>
    <property type="match status" value="1"/>
</dbReference>
<dbReference type="SUPFAM" id="SSF51215">
    <property type="entry name" value="Regulatory protein AraC"/>
    <property type="match status" value="1"/>
</dbReference>
<name>A0A975PFT3_9BACT</name>
<keyword evidence="6" id="KW-1185">Reference proteome</keyword>
<dbReference type="Gene3D" id="1.10.10.60">
    <property type="entry name" value="Homeodomain-like"/>
    <property type="match status" value="1"/>
</dbReference>
<dbReference type="InterPro" id="IPR014710">
    <property type="entry name" value="RmlC-like_jellyroll"/>
</dbReference>
<keyword evidence="3" id="KW-0804">Transcription</keyword>
<dbReference type="InterPro" id="IPR009057">
    <property type="entry name" value="Homeodomain-like_sf"/>
</dbReference>
<protein>
    <submittedName>
        <fullName evidence="5">Helix-turn-helix domain-containing protein</fullName>
    </submittedName>
</protein>
<evidence type="ECO:0000256" key="1">
    <source>
        <dbReference type="ARBA" id="ARBA00023015"/>
    </source>
</evidence>
<dbReference type="InterPro" id="IPR018060">
    <property type="entry name" value="HTH_AraC"/>
</dbReference>
<accession>A0A975PFT3</accession>
<keyword evidence="2" id="KW-0238">DNA-binding</keyword>
<dbReference type="SUPFAM" id="SSF46689">
    <property type="entry name" value="Homeodomain-like"/>
    <property type="match status" value="1"/>
</dbReference>
<feature type="domain" description="HTH araC/xylS-type" evidence="4">
    <location>
        <begin position="189"/>
        <end position="286"/>
    </location>
</feature>
<reference evidence="5" key="1">
    <citation type="submission" date="2021-04" db="EMBL/GenBank/DDBJ databases">
        <title>Luteolibacter sp. 32A isolated from the skin of an Anderson's salamander (Ambystoma andersonii).</title>
        <authorList>
            <person name="Spergser J."/>
            <person name="Busse H.-J."/>
        </authorList>
    </citation>
    <scope>NUCLEOTIDE SEQUENCE</scope>
    <source>
        <strain evidence="5">32A</strain>
    </source>
</reference>
<sequence length="286" mass="32785">MSAANPYPLTGSVPTRMHVVRADESDHRTWLNDAPVCPALDKHHIAHVGVWEASGPFELARPDQSGTFLMACIGGEGEVKADGQWRRIEAGQACLLPPFVTNQMKYTGREPWKICWVRYHESRESNPIVSSTSPVLGAYDPWPLYRAIQGLHAECQGGQSPAHVHLWVELIHSHVLHFAQPHQADPRLWKLWRQVEESLAHNWTVDELAARACVCREHLRRLCQEELGRSPMQHVTFLRMQRARDLLSTTDMKVESITREVGYQNPNTFSNTFKKWVGWRPSEHRR</sequence>
<dbReference type="PROSITE" id="PS01124">
    <property type="entry name" value="HTH_ARAC_FAMILY_2"/>
    <property type="match status" value="1"/>
</dbReference>
<dbReference type="RefSeq" id="WP_211632595.1">
    <property type="nucleotide sequence ID" value="NZ_CP073100.1"/>
</dbReference>
<dbReference type="GO" id="GO:0003700">
    <property type="term" value="F:DNA-binding transcription factor activity"/>
    <property type="evidence" value="ECO:0007669"/>
    <property type="project" value="InterPro"/>
</dbReference>
<dbReference type="SMART" id="SM00342">
    <property type="entry name" value="HTH_ARAC"/>
    <property type="match status" value="1"/>
</dbReference>
<gene>
    <name evidence="5" type="ORF">KBB96_04095</name>
</gene>
<dbReference type="Proteomes" id="UP000676169">
    <property type="component" value="Chromosome"/>
</dbReference>
<dbReference type="InterPro" id="IPR003313">
    <property type="entry name" value="AraC-bd"/>
</dbReference>
<evidence type="ECO:0000313" key="5">
    <source>
        <dbReference type="EMBL" id="QUE52075.1"/>
    </source>
</evidence>
<dbReference type="PANTHER" id="PTHR46796">
    <property type="entry name" value="HTH-TYPE TRANSCRIPTIONAL ACTIVATOR RHAS-RELATED"/>
    <property type="match status" value="1"/>
</dbReference>
<evidence type="ECO:0000259" key="4">
    <source>
        <dbReference type="PROSITE" id="PS01124"/>
    </source>
</evidence>
<dbReference type="PANTHER" id="PTHR46796:SF7">
    <property type="entry name" value="ARAC FAMILY TRANSCRIPTIONAL REGULATOR"/>
    <property type="match status" value="1"/>
</dbReference>
<evidence type="ECO:0000313" key="6">
    <source>
        <dbReference type="Proteomes" id="UP000676169"/>
    </source>
</evidence>
<dbReference type="Pfam" id="PF12833">
    <property type="entry name" value="HTH_18"/>
    <property type="match status" value="1"/>
</dbReference>
<dbReference type="GO" id="GO:0043565">
    <property type="term" value="F:sequence-specific DNA binding"/>
    <property type="evidence" value="ECO:0007669"/>
    <property type="project" value="InterPro"/>
</dbReference>
<keyword evidence="1" id="KW-0805">Transcription regulation</keyword>
<dbReference type="KEGG" id="lamb:KBB96_04095"/>
<evidence type="ECO:0000256" key="2">
    <source>
        <dbReference type="ARBA" id="ARBA00023125"/>
    </source>
</evidence>